<feature type="region of interest" description="Disordered" evidence="9">
    <location>
        <begin position="1392"/>
        <end position="1427"/>
    </location>
</feature>
<dbReference type="PROSITE" id="PS50008">
    <property type="entry name" value="PIPLC_Y_DOMAIN"/>
    <property type="match status" value="1"/>
</dbReference>
<dbReference type="InterPro" id="IPR016024">
    <property type="entry name" value="ARM-type_fold"/>
</dbReference>
<feature type="region of interest" description="Disordered" evidence="9">
    <location>
        <begin position="1616"/>
        <end position="1636"/>
    </location>
</feature>
<dbReference type="Gene3D" id="3.10.20.90">
    <property type="entry name" value="Phosphatidylinositol 3-kinase Catalytic Subunit, Chain A, domain 1"/>
    <property type="match status" value="2"/>
</dbReference>
<dbReference type="FunFam" id="2.60.40.150:FF:000183">
    <property type="entry name" value="Phosphoinositide phospholipase C"/>
    <property type="match status" value="1"/>
</dbReference>
<dbReference type="Gene3D" id="2.60.40.150">
    <property type="entry name" value="C2 domain"/>
    <property type="match status" value="1"/>
</dbReference>
<feature type="domain" description="PI-PLC Y-box" evidence="11">
    <location>
        <begin position="2895"/>
        <end position="2985"/>
    </location>
</feature>
<dbReference type="InterPro" id="IPR001895">
    <property type="entry name" value="RASGEF_cat_dom"/>
</dbReference>
<gene>
    <name evidence="14" type="ORF">MSPICULIGERA_LOCUS11143</name>
</gene>
<dbReference type="SUPFAM" id="SSF49562">
    <property type="entry name" value="C2 domain (Calcium/lipid-binding domain, CaLB)"/>
    <property type="match status" value="1"/>
</dbReference>
<dbReference type="SUPFAM" id="SSF47473">
    <property type="entry name" value="EF-hand"/>
    <property type="match status" value="1"/>
</dbReference>
<dbReference type="SMART" id="SM00148">
    <property type="entry name" value="PLCXc"/>
    <property type="match status" value="1"/>
</dbReference>
<dbReference type="InterPro" id="IPR000909">
    <property type="entry name" value="PLipase_C_PInositol-sp_X_dom"/>
</dbReference>
<dbReference type="GO" id="GO:0051209">
    <property type="term" value="P:release of sequestered calcium ion into cytosol"/>
    <property type="evidence" value="ECO:0007669"/>
    <property type="project" value="TreeGrafter"/>
</dbReference>
<feature type="domain" description="Ras-associating" evidence="13">
    <location>
        <begin position="3348"/>
        <end position="3442"/>
    </location>
</feature>
<evidence type="ECO:0000256" key="5">
    <source>
        <dbReference type="ARBA" id="ARBA00023224"/>
    </source>
</evidence>
<feature type="compositionally biased region" description="Low complexity" evidence="9">
    <location>
        <begin position="2313"/>
        <end position="2323"/>
    </location>
</feature>
<dbReference type="Pfam" id="PF00388">
    <property type="entry name" value="PI-PLC-X"/>
    <property type="match status" value="1"/>
</dbReference>
<dbReference type="SMART" id="SM00149">
    <property type="entry name" value="PLCYc"/>
    <property type="match status" value="1"/>
</dbReference>
<dbReference type="Pfam" id="PF00788">
    <property type="entry name" value="RA"/>
    <property type="match status" value="2"/>
</dbReference>
<evidence type="ECO:0000256" key="9">
    <source>
        <dbReference type="SAM" id="MobiDB-lite"/>
    </source>
</evidence>
<evidence type="ECO:0000256" key="2">
    <source>
        <dbReference type="ARBA" id="ARBA00022801"/>
    </source>
</evidence>
<evidence type="ECO:0000256" key="4">
    <source>
        <dbReference type="ARBA" id="ARBA00023098"/>
    </source>
</evidence>
<dbReference type="PANTHER" id="PTHR10336:SF6">
    <property type="entry name" value="1-PHOSPHATIDYLINOSITOL 4,5-BISPHOSPHATE PHOSPHODIESTERASE EPSILON-1"/>
    <property type="match status" value="1"/>
</dbReference>
<dbReference type="GO" id="GO:0016042">
    <property type="term" value="P:lipid catabolic process"/>
    <property type="evidence" value="ECO:0007669"/>
    <property type="project" value="UniProtKB-KW"/>
</dbReference>
<feature type="compositionally biased region" description="Polar residues" evidence="9">
    <location>
        <begin position="2745"/>
        <end position="2754"/>
    </location>
</feature>
<dbReference type="Pfam" id="PF00387">
    <property type="entry name" value="PI-PLC-Y"/>
    <property type="match status" value="1"/>
</dbReference>
<dbReference type="PROSITE" id="PS50297">
    <property type="entry name" value="ANK_REP_REGION"/>
    <property type="match status" value="1"/>
</dbReference>
<feature type="compositionally biased region" description="Acidic residues" evidence="9">
    <location>
        <begin position="2700"/>
        <end position="2724"/>
    </location>
</feature>
<feature type="repeat" description="ANK" evidence="6">
    <location>
        <begin position="367"/>
        <end position="401"/>
    </location>
</feature>
<keyword evidence="6" id="KW-0040">ANK repeat</keyword>
<protein>
    <recommendedName>
        <fullName evidence="1 8">Phosphoinositide phospholipase C</fullName>
        <ecNumber evidence="1 8">3.1.4.11</ecNumber>
    </recommendedName>
</protein>
<evidence type="ECO:0000256" key="7">
    <source>
        <dbReference type="PROSITE-ProRule" id="PRU00168"/>
    </source>
</evidence>
<dbReference type="InterPro" id="IPR019749">
    <property type="entry name" value="Band_41_domain"/>
</dbReference>
<dbReference type="PRINTS" id="PR00390">
    <property type="entry name" value="PHPHLIPASEC"/>
</dbReference>
<dbReference type="PROSITE" id="PS50007">
    <property type="entry name" value="PIPLC_X_DOMAIN"/>
    <property type="match status" value="1"/>
</dbReference>
<feature type="compositionally biased region" description="Polar residues" evidence="9">
    <location>
        <begin position="1088"/>
        <end position="1109"/>
    </location>
</feature>
<dbReference type="SUPFAM" id="SSF51695">
    <property type="entry name" value="PLC-like phosphodiesterases"/>
    <property type="match status" value="1"/>
</dbReference>
<feature type="repeat" description="ANK" evidence="6">
    <location>
        <begin position="321"/>
        <end position="353"/>
    </location>
</feature>
<dbReference type="Gene3D" id="3.20.20.190">
    <property type="entry name" value="Phosphatidylinositol (PI) phosphodiesterase"/>
    <property type="match status" value="1"/>
</dbReference>
<dbReference type="InterPro" id="IPR001192">
    <property type="entry name" value="PI-PLC_fam"/>
</dbReference>
<proteinExistence type="predicted"/>
<dbReference type="CDD" id="cd08596">
    <property type="entry name" value="PI-PLCc_epsilon"/>
    <property type="match status" value="1"/>
</dbReference>
<dbReference type="GO" id="GO:0046488">
    <property type="term" value="P:phosphatidylinositol metabolic process"/>
    <property type="evidence" value="ECO:0007669"/>
    <property type="project" value="TreeGrafter"/>
</dbReference>
<feature type="compositionally biased region" description="Polar residues" evidence="9">
    <location>
        <begin position="1004"/>
        <end position="1017"/>
    </location>
</feature>
<feature type="domain" description="Ras-GEF" evidence="12">
    <location>
        <begin position="1664"/>
        <end position="1926"/>
    </location>
</feature>
<dbReference type="FunFam" id="3.20.20.190:FF:000039">
    <property type="entry name" value="Phosphoinositide phospholipase C"/>
    <property type="match status" value="1"/>
</dbReference>
<sequence>MGLFQKTSTTHFGGIFKAIPKKWAKSVPFLVKQLNLASWPNNEKLVTTGKFPKLASFRANSAAAVLAAKKSAASQSRESSVDNERASLRYTFGYSSELSHHETAVSTAKRLRQRLQRQQSGQSGLSGRRYTGESSECSSLVGTPTDTGRSFTFTAAQRNLIREERKPSVTQNMSEMLLEAIHFEDASLVEKLLTSHVNAKPLSTSPSIGSTNTLSELAQRRHGMHRRSNASSTVSTHSNGRSTCAVLNSLHMAVAHKQKEIAELLLKNGYDPNAPAVCHCRGNCTATGNIPMTSILPRYSTHSITPEMCGICSQLRVQSFVDHTPLGVAVKAQSSEMIALLVAYGADVNLTAIAPKKSLKEDVGDEEGNTPLLLAVRESPLSWPCLHTLIFFGAQIEQKNCRGICPLDLAPELRRLQQTCVDQLFKSATACEQTEPPPPVRPIVSRGSHRLAAESSLDPSVDNVSWEQAWELLKKMAGNPECLDAIHSTITKYAAELENIPSHIDHEAFDAHLGGVFHRVLQTAIENFETSTPSYRRQRRNQLQCTVCALSSFCFQFLQKAGSSRHFSALSTLNKIIDTGLVHDLFNAPDVVFHSSRLLNRSHTFDIDDPGFSPGGSMDQHSTVDHVFVYGTGKDLYPTSFPFVSSPVVVSAPKPSDLMATFAIQEPSQVIVCLHNAITMQNREAGARCVCSPAHRWRQCNQHCTQILVARLLLFLAHIKKFRSKLSEQLKTVIQLLEPTLEPQLLCLLLQTLALISMDSSTHRLFIDENIDEVLIQMLLPADDWYYTNHSTKFGHFVKFHAARILIYVGLGDRVGSRVNLFHMIGNEEKVEAKPNPQNEDGYICETCSTPKSMFAFSKSSMSVEGVLLKLLQEVQELVKKSMNLSTSEPITEESPSAASPPLIDTDALKNVSASRQHSPTLQVDFAARESAFQLASVEVLLSLENLEAHLCKLGLVLDSSLLIRLILHKLSWDLGLVSKKRTAKHIEKDLKPAPKPISDHRGQSTMSLTTPSSSKIAKSKSFDRREDGDKKPEVTRNFLRPNMSQKSARRVQIRRSSSVEILRPKRFSSGAKDWRSSNKQKRRQRLGTDTSSGSTRSKKALSNSSSVQKHLPKYIQSFFRGRMGTDPCKRHALPGLPVIEIRRPSAISHFDFSYFVNATEGAPSESLDCAPLLTTGHSPTSRKGSNNDCSRKRASTIGTRIPIPRRAISRGSEHSSLKVPDRDSPLLLSMSEMSPDFQCVRQLVLNVLTIYTRSNENVISTMKECADVLRQILNSPQHPTVKNWCAEIINVVTAHVEQEEAESGENLDKINDEYLELQDQLVSGALPCPREEAAYLASIQICVEEQWPNNKRTQTFRRHLLKGQFGRIRDLAQKIMVTPWEVEQNLYCTPPNRIENGPEGNNNRQVTPQPSHPLTRKQSQAVEDRRRSSTTLLRCIADTEALMSEELQAQCLPLDLRGDRRTIKLVKERKRKLFHSHVYENEIAMKKLYVQTAKRLPAFGCKVFQVKELLHGRTLRKTVRLLCLSSASLALLDGSTKLVLKRQHASTLQQWRVGGGVSKHQLLLEFRGTKWQLIAPSYNVLKAISMTLWETMQASASANVQKTLNQSATRQSLADAANSSTAATSRSGSTSSSTSVAPGFILNDEPITLFRLELERLQYIVHFPEEVAYQLSFTEYQLFYSIQPMEYVRYVSCDLTQVPVQDNPSPVKTLVKRLSEVSSWVTHLIVSQPTHDDRKTTLNAILRIIETCWNIGNFNGAVEILMGLKSEKLRPFWLSLRSEEKEQFEQFCDILLPGTHVLPSQTYMQAVQRALRMTQCRVIPFFGIFLRDLYAIVNDMPNIVVIGHAGEKEKLEFMADANGEDHFSSRIGVGGLLNADKINLVAIVLDNLELFHRHGRALNKLLEVDSPQQPLPQPIVEEPKEAKVYEPVQTISNSQHNVTLIPLTSQLFDLDVLQRLHHGTTVIHYDPDTGRSVLCVMKLEYSCAAITWKKICYSTTKEGKDKNKDGALGKSASGVSSNIGTAGGSQATPGNLGQRGTAFPVGLDEGEIRLSTIKTVEAVDSYDLDIEAIYRRHSAEEMSVPVSCWRISHGQLLCDNDFLFFLAPQQISQYWTIGLAAVVKAYQQQMRFADRRMLWIKSLYLQLYNECPPFIDAEGQALAGPRPYDSLMAFGGKVDKWKGLGINQCTPSSARPQDSLSTSDLSSTRNKIKNFKAAVRNKLRGASRDASRSQSPQPPSPLVRPPSVKSQMSLQSSLVAPSSPGCLLKPKEPREEPGDTDSLYTPRSRTPTSSSYGAKSLGGRSWRSRGGETPNSGSISSSGQASNYIAPSGKEFQEKPLNIIEFTELYRLFHTRLRKDLREVYNDMVQNLAAQNSQPQKRDRDQKPARLPSRLDSTASIAHSEFLPHDFLTRNSENLQQLSEKQSKIYNALVMASVGSTGMDTTRACAITIPMLRQFLATQQMEIVDDSYVSNIIQDHEPDPILRQKNTLSFEGFTRFLSDPCNFAFVPETSRVDDAELTYPLSHYYVNSSHNTYLTGHQLKGESSVEMYRQVLLTGCRCVELDCWDGDDGLPLIYHGHTFTSKIGFRQVVEIIKKSAFETSDLPVILSIENHCSLQQQAKMAQMFKTVLGDRLVTAFLFESDFSDSPRLPSPLQLKRKILIKNKKMVAEPSQLLTDRSIRSEPQNTLHRKQSKNSYESSTMDDNDDDDLDEFLDDEENEDDEGEAVDRSETESPKHTASRRTKTATKQDSQNSDHSGEGKKVVAALVFEAAKELEEVQTVISASVSTRPSPRKLAAGPIIAPELSDIVIYLQAIKFKGFPAFTRSTEALNVSTSTSLSLQPSRTRTASNLAPAPSPRGFRPKAMSHLSQSSHSGAITHELREELAGRPHSHASCYQVTSLNETAARKLCRKHPLKCIQYTKDHIVRTYPGAIRIDSSNFNPVHYWAHGMQMVALNFQTSDIVMAVNSAMFEQTGNCGYVLKPRVLWDPTHPLHRRYNPSSKEMATHSALLLNLTVISGQHVFPGTHVGSPFLEIELIGALCDSAKDKSKPLVKNSVNPRFDYQVQLRIVCVELAFLRIAVCDAALNGKVISQRVVPVKCIRPGYRHLPLRTATNQPMDNGFLFIRTRFEQEEHIYLHDEDSAINSHIEHQLDYQNDTNAHIKPTPILKKQIFVLRVSGLNADDTPVVVHSESGSTVRSVIQQALSKAGKSAEQAEDYVLIEEGTVDADEAGDQRPKPTFRVLPHGEPIMDAVACWNGSQRRFLVRKKGSDPSSRAWITSIIKSGGSSGGASPNPGLSERKSYEGIGMKSPSSSQLHAKSVEVEADTLEQPSSLNPRGRSMGDTFLVCVHNVSDDQPYAILRASINSTATDVIKQVFMKSRRLELDENEFVLVEETGDEPCPTTTKNYPGKVNSRVLAADENVWHAQSRWKSFGRFILENRKEAVNTTLEKHQNRKAERKVSLASLGLPKRVARFGKSATMDIARGSAD</sequence>
<feature type="region of interest" description="Disordered" evidence="9">
    <location>
        <begin position="2220"/>
        <end position="2323"/>
    </location>
</feature>
<dbReference type="SMART" id="SM00147">
    <property type="entry name" value="RasGEF"/>
    <property type="match status" value="1"/>
</dbReference>
<dbReference type="InterPro" id="IPR000159">
    <property type="entry name" value="RA_dom"/>
</dbReference>
<feature type="compositionally biased region" description="Low complexity" evidence="9">
    <location>
        <begin position="2195"/>
        <end position="2205"/>
    </location>
</feature>
<dbReference type="GO" id="GO:0005085">
    <property type="term" value="F:guanyl-nucleotide exchange factor activity"/>
    <property type="evidence" value="ECO:0007669"/>
    <property type="project" value="UniProtKB-KW"/>
</dbReference>
<dbReference type="InterPro" id="IPR017946">
    <property type="entry name" value="PLC-like_Pdiesterase_TIM-brl"/>
</dbReference>
<dbReference type="InterPro" id="IPR036964">
    <property type="entry name" value="RASGEF_cat_dom_sf"/>
</dbReference>
<feature type="compositionally biased region" description="Basic and acidic residues" evidence="9">
    <location>
        <begin position="1021"/>
        <end position="1035"/>
    </location>
</feature>
<dbReference type="InterPro" id="IPR035892">
    <property type="entry name" value="C2_domain_sf"/>
</dbReference>
<evidence type="ECO:0000256" key="8">
    <source>
        <dbReference type="RuleBase" id="RU361133"/>
    </source>
</evidence>
<dbReference type="GO" id="GO:0007265">
    <property type="term" value="P:Ras protein signal transduction"/>
    <property type="evidence" value="ECO:0007669"/>
    <property type="project" value="TreeGrafter"/>
</dbReference>
<dbReference type="SUPFAM" id="SSF48403">
    <property type="entry name" value="Ankyrin repeat"/>
    <property type="match status" value="1"/>
</dbReference>
<feature type="domain" description="C2" evidence="10">
    <location>
        <begin position="2986"/>
        <end position="3111"/>
    </location>
</feature>
<dbReference type="PROSITE" id="PS50200">
    <property type="entry name" value="RA"/>
    <property type="match status" value="2"/>
</dbReference>
<feature type="domain" description="Ras-associating" evidence="13">
    <location>
        <begin position="3170"/>
        <end position="3269"/>
    </location>
</feature>
<feature type="compositionally biased region" description="Polar residues" evidence="9">
    <location>
        <begin position="2248"/>
        <end position="2257"/>
    </location>
</feature>
<dbReference type="InterPro" id="IPR029071">
    <property type="entry name" value="Ubiquitin-like_domsf"/>
</dbReference>
<dbReference type="Gene3D" id="1.25.40.20">
    <property type="entry name" value="Ankyrin repeat-containing domain"/>
    <property type="match status" value="2"/>
</dbReference>
<feature type="region of interest" description="Disordered" evidence="9">
    <location>
        <begin position="2672"/>
        <end position="2759"/>
    </location>
</feature>
<keyword evidence="4 8" id="KW-0443">Lipid metabolism</keyword>
<dbReference type="GO" id="GO:0048015">
    <property type="term" value="P:phosphatidylinositol-mediated signaling"/>
    <property type="evidence" value="ECO:0007669"/>
    <property type="project" value="TreeGrafter"/>
</dbReference>
<name>A0AA36CR23_9BILA</name>
<dbReference type="PROSITE" id="PS50088">
    <property type="entry name" value="ANK_REPEAT"/>
    <property type="match status" value="2"/>
</dbReference>
<dbReference type="InterPro" id="IPR046973">
    <property type="entry name" value="PLC-epsilon1_cat"/>
</dbReference>
<dbReference type="SUPFAM" id="SSF54236">
    <property type="entry name" value="Ubiquitin-like"/>
    <property type="match status" value="2"/>
</dbReference>
<evidence type="ECO:0000256" key="3">
    <source>
        <dbReference type="ARBA" id="ARBA00022963"/>
    </source>
</evidence>
<dbReference type="Gene3D" id="1.10.238.10">
    <property type="entry name" value="EF-hand"/>
    <property type="match status" value="1"/>
</dbReference>
<feature type="non-terminal residue" evidence="14">
    <location>
        <position position="3488"/>
    </location>
</feature>
<evidence type="ECO:0000259" key="12">
    <source>
        <dbReference type="PROSITE" id="PS50009"/>
    </source>
</evidence>
<organism evidence="14 15">
    <name type="scientific">Mesorhabditis spiculigera</name>
    <dbReference type="NCBI Taxonomy" id="96644"/>
    <lineage>
        <taxon>Eukaryota</taxon>
        <taxon>Metazoa</taxon>
        <taxon>Ecdysozoa</taxon>
        <taxon>Nematoda</taxon>
        <taxon>Chromadorea</taxon>
        <taxon>Rhabditida</taxon>
        <taxon>Rhabditina</taxon>
        <taxon>Rhabditomorpha</taxon>
        <taxon>Rhabditoidea</taxon>
        <taxon>Rhabditidae</taxon>
        <taxon>Mesorhabditinae</taxon>
        <taxon>Mesorhabditis</taxon>
    </lineage>
</organism>
<dbReference type="EC" id="3.1.4.11" evidence="1 8"/>
<dbReference type="Pfam" id="PF00023">
    <property type="entry name" value="Ank"/>
    <property type="match status" value="1"/>
</dbReference>
<dbReference type="SMART" id="SM00248">
    <property type="entry name" value="ANK"/>
    <property type="match status" value="3"/>
</dbReference>
<dbReference type="Proteomes" id="UP001177023">
    <property type="component" value="Unassembled WGS sequence"/>
</dbReference>
<dbReference type="InterPro" id="IPR019748">
    <property type="entry name" value="FERM_central"/>
</dbReference>
<evidence type="ECO:0000256" key="6">
    <source>
        <dbReference type="PROSITE-ProRule" id="PRU00023"/>
    </source>
</evidence>
<dbReference type="InterPro" id="IPR036770">
    <property type="entry name" value="Ankyrin_rpt-contain_sf"/>
</dbReference>
<feature type="compositionally biased region" description="Low complexity" evidence="9">
    <location>
        <begin position="116"/>
        <end position="129"/>
    </location>
</feature>
<dbReference type="SMART" id="SM00295">
    <property type="entry name" value="B41"/>
    <property type="match status" value="1"/>
</dbReference>
<feature type="region of interest" description="Disordered" evidence="9">
    <location>
        <begin position="2369"/>
        <end position="2392"/>
    </location>
</feature>
<dbReference type="PANTHER" id="PTHR10336">
    <property type="entry name" value="PHOSPHOINOSITIDE-SPECIFIC PHOSPHOLIPASE C FAMILY PROTEIN"/>
    <property type="match status" value="1"/>
</dbReference>
<evidence type="ECO:0000259" key="10">
    <source>
        <dbReference type="PROSITE" id="PS50004"/>
    </source>
</evidence>
<dbReference type="PROSITE" id="PS50004">
    <property type="entry name" value="C2"/>
    <property type="match status" value="1"/>
</dbReference>
<dbReference type="InterPro" id="IPR023578">
    <property type="entry name" value="Ras_GEF_dom_sf"/>
</dbReference>
<keyword evidence="7" id="KW-0344">Guanine-nucleotide releasing factor</keyword>
<dbReference type="FunFam" id="3.10.20.90:FF:000238">
    <property type="entry name" value="Phosphoinositide phospholipase C"/>
    <property type="match status" value="1"/>
</dbReference>
<feature type="region of interest" description="Disordered" evidence="9">
    <location>
        <begin position="2185"/>
        <end position="2205"/>
    </location>
</feature>
<feature type="compositionally biased region" description="Low complexity" evidence="9">
    <location>
        <begin position="2282"/>
        <end position="2302"/>
    </location>
</feature>
<feature type="compositionally biased region" description="Polar residues" evidence="9">
    <location>
        <begin position="1400"/>
        <end position="1410"/>
    </location>
</feature>
<reference evidence="14" key="1">
    <citation type="submission" date="2023-06" db="EMBL/GenBank/DDBJ databases">
        <authorList>
            <person name="Delattre M."/>
        </authorList>
    </citation>
    <scope>NUCLEOTIDE SEQUENCE</scope>
    <source>
        <strain evidence="14">AF72</strain>
    </source>
</reference>
<evidence type="ECO:0000313" key="14">
    <source>
        <dbReference type="EMBL" id="CAJ0572763.1"/>
    </source>
</evidence>
<feature type="compositionally biased region" description="Polar residues" evidence="9">
    <location>
        <begin position="132"/>
        <end position="143"/>
    </location>
</feature>
<dbReference type="InterPro" id="IPR002110">
    <property type="entry name" value="Ankyrin_rpt"/>
</dbReference>
<comment type="caution">
    <text evidence="14">The sequence shown here is derived from an EMBL/GenBank/DDBJ whole genome shotgun (WGS) entry which is preliminary data.</text>
</comment>
<feature type="compositionally biased region" description="Basic and acidic residues" evidence="9">
    <location>
        <begin position="988"/>
        <end position="1003"/>
    </location>
</feature>
<dbReference type="Pfam" id="PF00617">
    <property type="entry name" value="RasGEF"/>
    <property type="match status" value="1"/>
</dbReference>
<dbReference type="SMART" id="SM00314">
    <property type="entry name" value="RA"/>
    <property type="match status" value="2"/>
</dbReference>
<feature type="region of interest" description="Disordered" evidence="9">
    <location>
        <begin position="3280"/>
        <end position="3335"/>
    </location>
</feature>
<dbReference type="InterPro" id="IPR000008">
    <property type="entry name" value="C2_dom"/>
</dbReference>
<dbReference type="EMBL" id="CATQJA010002606">
    <property type="protein sequence ID" value="CAJ0572763.1"/>
    <property type="molecule type" value="Genomic_DNA"/>
</dbReference>
<evidence type="ECO:0000313" key="15">
    <source>
        <dbReference type="Proteomes" id="UP001177023"/>
    </source>
</evidence>
<keyword evidence="5" id="KW-0807">Transducer</keyword>
<dbReference type="InterPro" id="IPR001711">
    <property type="entry name" value="PLipase_C_Pinositol-sp_Y"/>
</dbReference>
<dbReference type="SUPFAM" id="SSF48371">
    <property type="entry name" value="ARM repeat"/>
    <property type="match status" value="1"/>
</dbReference>
<accession>A0AA36CR23</accession>
<keyword evidence="2 8" id="KW-0378">Hydrolase</keyword>
<dbReference type="CDD" id="cd00275">
    <property type="entry name" value="C2_PLC_like"/>
    <property type="match status" value="1"/>
</dbReference>
<dbReference type="InterPro" id="IPR011992">
    <property type="entry name" value="EF-hand-dom_pair"/>
</dbReference>
<evidence type="ECO:0000259" key="13">
    <source>
        <dbReference type="PROSITE" id="PS50200"/>
    </source>
</evidence>
<dbReference type="GO" id="GO:0004435">
    <property type="term" value="F:phosphatidylinositol-4,5-bisphosphate phospholipase C activity"/>
    <property type="evidence" value="ECO:0007669"/>
    <property type="project" value="UniProtKB-EC"/>
</dbReference>
<keyword evidence="3 8" id="KW-0442">Lipid degradation</keyword>
<evidence type="ECO:0000256" key="1">
    <source>
        <dbReference type="ARBA" id="ARBA00012368"/>
    </source>
</evidence>
<feature type="compositionally biased region" description="Basic and acidic residues" evidence="9">
    <location>
        <begin position="2725"/>
        <end position="2735"/>
    </location>
</feature>
<dbReference type="GO" id="GO:0007186">
    <property type="term" value="P:G protein-coupled receptor signaling pathway"/>
    <property type="evidence" value="ECO:0007669"/>
    <property type="project" value="TreeGrafter"/>
</dbReference>
<dbReference type="CDD" id="cd14473">
    <property type="entry name" value="FERM_B-lobe"/>
    <property type="match status" value="1"/>
</dbReference>
<comment type="catalytic activity">
    <reaction evidence="8">
        <text>a 1,2-diacyl-sn-glycero-3-phospho-(1D-myo-inositol-4,5-bisphosphate) + H2O = 1D-myo-inositol 1,4,5-trisphosphate + a 1,2-diacyl-sn-glycerol + H(+)</text>
        <dbReference type="Rhea" id="RHEA:33179"/>
        <dbReference type="ChEBI" id="CHEBI:15377"/>
        <dbReference type="ChEBI" id="CHEBI:15378"/>
        <dbReference type="ChEBI" id="CHEBI:17815"/>
        <dbReference type="ChEBI" id="CHEBI:58456"/>
        <dbReference type="ChEBI" id="CHEBI:203600"/>
        <dbReference type="EC" id="3.1.4.11"/>
    </reaction>
</comment>
<keyword evidence="15" id="KW-1185">Reference proteome</keyword>
<dbReference type="SMART" id="SM00239">
    <property type="entry name" value="C2"/>
    <property type="match status" value="1"/>
</dbReference>
<dbReference type="Gene3D" id="1.10.840.10">
    <property type="entry name" value="Ras guanine-nucleotide exchange factors catalytic domain"/>
    <property type="match status" value="1"/>
</dbReference>
<dbReference type="SUPFAM" id="SSF48366">
    <property type="entry name" value="Ras GEF"/>
    <property type="match status" value="1"/>
</dbReference>
<dbReference type="PROSITE" id="PS50009">
    <property type="entry name" value="RASGEF_CAT"/>
    <property type="match status" value="1"/>
</dbReference>
<feature type="region of interest" description="Disordered" evidence="9">
    <location>
        <begin position="113"/>
        <end position="143"/>
    </location>
</feature>
<evidence type="ECO:0000259" key="11">
    <source>
        <dbReference type="PROSITE" id="PS50008"/>
    </source>
</evidence>
<feature type="region of interest" description="Disordered" evidence="9">
    <location>
        <begin position="988"/>
        <end position="1109"/>
    </location>
</feature>